<proteinExistence type="predicted"/>
<comment type="caution">
    <text evidence="3">The sequence shown here is derived from an EMBL/GenBank/DDBJ whole genome shotgun (WGS) entry which is preliminary data.</text>
</comment>
<dbReference type="AlphaFoldDB" id="A0A4R7NWV2"/>
<keyword evidence="1" id="KW-0732">Signal</keyword>
<name>A0A4R7NWV2_9GAMM</name>
<feature type="signal peptide" evidence="1">
    <location>
        <begin position="1"/>
        <end position="26"/>
    </location>
</feature>
<evidence type="ECO:0000259" key="2">
    <source>
        <dbReference type="Pfam" id="PF03544"/>
    </source>
</evidence>
<reference evidence="3 4" key="1">
    <citation type="submission" date="2019-03" db="EMBL/GenBank/DDBJ databases">
        <title>Genomic Encyclopedia of Type Strains, Phase IV (KMG-IV): sequencing the most valuable type-strain genomes for metagenomic binning, comparative biology and taxonomic classification.</title>
        <authorList>
            <person name="Goeker M."/>
        </authorList>
    </citation>
    <scope>NUCLEOTIDE SEQUENCE [LARGE SCALE GENOMIC DNA]</scope>
    <source>
        <strain evidence="3 4">DSM 26377</strain>
    </source>
</reference>
<dbReference type="InterPro" id="IPR037682">
    <property type="entry name" value="TonB_C"/>
</dbReference>
<dbReference type="RefSeq" id="WP_133883177.1">
    <property type="nucleotide sequence ID" value="NZ_MWIN01000008.1"/>
</dbReference>
<dbReference type="Proteomes" id="UP000295341">
    <property type="component" value="Unassembled WGS sequence"/>
</dbReference>
<dbReference type="EMBL" id="SOBT01000011">
    <property type="protein sequence ID" value="TDU25568.1"/>
    <property type="molecule type" value="Genomic_DNA"/>
</dbReference>
<accession>A0A4R7NWV2</accession>
<evidence type="ECO:0000313" key="3">
    <source>
        <dbReference type="EMBL" id="TDU25568.1"/>
    </source>
</evidence>
<dbReference type="GO" id="GO:0055085">
    <property type="term" value="P:transmembrane transport"/>
    <property type="evidence" value="ECO:0007669"/>
    <property type="project" value="InterPro"/>
</dbReference>
<evidence type="ECO:0000256" key="1">
    <source>
        <dbReference type="SAM" id="SignalP"/>
    </source>
</evidence>
<gene>
    <name evidence="3" type="ORF">DFR24_4006</name>
</gene>
<dbReference type="Gene3D" id="3.30.1150.10">
    <property type="match status" value="1"/>
</dbReference>
<evidence type="ECO:0000313" key="4">
    <source>
        <dbReference type="Proteomes" id="UP000295341"/>
    </source>
</evidence>
<dbReference type="Pfam" id="PF03544">
    <property type="entry name" value="TonB_C"/>
    <property type="match status" value="1"/>
</dbReference>
<protein>
    <submittedName>
        <fullName evidence="3">TonB-like protein</fullName>
    </submittedName>
</protein>
<feature type="chain" id="PRO_5020700769" evidence="1">
    <location>
        <begin position="27"/>
        <end position="240"/>
    </location>
</feature>
<dbReference type="SUPFAM" id="SSF74653">
    <property type="entry name" value="TolA/TonB C-terminal domain"/>
    <property type="match status" value="1"/>
</dbReference>
<sequence>MMSKNRRSGWLPIAIVVLFATHTARAEVDWLPSAQDLSNPKTQWLFKGTERFGKALEEMMGVPDASAMGTVWMGVSIAKSGETTCQVQMSDGNRTLERNALSACRGTRYNAFPSELPTDAVAVRFTMPIRLRSYRGMDYDIPRIRFGCEGPLKPATSMALSEHAVVKLRLAVTALGEVSSHRIVSSSGRADLDGATVEGYSLCSYAAAVKHGKPVAGEIYLEHHWLPDSALNGVPLAPLM</sequence>
<feature type="domain" description="TonB C-terminal" evidence="2">
    <location>
        <begin position="154"/>
        <end position="222"/>
    </location>
</feature>
<keyword evidence="4" id="KW-1185">Reference proteome</keyword>
<organism evidence="3 4">
    <name type="scientific">Panacagrimonas perspica</name>
    <dbReference type="NCBI Taxonomy" id="381431"/>
    <lineage>
        <taxon>Bacteria</taxon>
        <taxon>Pseudomonadati</taxon>
        <taxon>Pseudomonadota</taxon>
        <taxon>Gammaproteobacteria</taxon>
        <taxon>Nevskiales</taxon>
        <taxon>Nevskiaceae</taxon>
        <taxon>Panacagrimonas</taxon>
    </lineage>
</organism>